<gene>
    <name evidence="1" type="ORF">GCM10015535_64510</name>
</gene>
<dbReference type="EMBL" id="BMTF01000035">
    <property type="protein sequence ID" value="GGV95942.1"/>
    <property type="molecule type" value="Genomic_DNA"/>
</dbReference>
<dbReference type="Proteomes" id="UP000660675">
    <property type="component" value="Unassembled WGS sequence"/>
</dbReference>
<dbReference type="RefSeq" id="WP_229867401.1">
    <property type="nucleotide sequence ID" value="NZ_BMTF01000035.1"/>
</dbReference>
<evidence type="ECO:0000313" key="1">
    <source>
        <dbReference type="EMBL" id="GGV95942.1"/>
    </source>
</evidence>
<name>A0ABQ2W7T8_9ACTN</name>
<evidence type="ECO:0008006" key="3">
    <source>
        <dbReference type="Google" id="ProtNLM"/>
    </source>
</evidence>
<reference evidence="2" key="1">
    <citation type="journal article" date="2019" name="Int. J. Syst. Evol. Microbiol.">
        <title>The Global Catalogue of Microorganisms (GCM) 10K type strain sequencing project: providing services to taxonomists for standard genome sequencing and annotation.</title>
        <authorList>
            <consortium name="The Broad Institute Genomics Platform"/>
            <consortium name="The Broad Institute Genome Sequencing Center for Infectious Disease"/>
            <person name="Wu L."/>
            <person name="Ma J."/>
        </authorList>
    </citation>
    <scope>NUCLEOTIDE SEQUENCE [LARGE SCALE GENOMIC DNA]</scope>
    <source>
        <strain evidence="2">JCM 4376</strain>
    </source>
</reference>
<protein>
    <recommendedName>
        <fullName evidence="3">IrrE N-terminal-like domain-containing protein</fullName>
    </recommendedName>
</protein>
<organism evidence="1 2">
    <name type="scientific">Streptomyces gelaticus</name>
    <dbReference type="NCBI Taxonomy" id="285446"/>
    <lineage>
        <taxon>Bacteria</taxon>
        <taxon>Bacillati</taxon>
        <taxon>Actinomycetota</taxon>
        <taxon>Actinomycetes</taxon>
        <taxon>Kitasatosporales</taxon>
        <taxon>Streptomycetaceae</taxon>
        <taxon>Streptomyces</taxon>
    </lineage>
</organism>
<sequence length="188" mass="21091">MRSDKRLWQRCRRLADDLDLPTPFDTARFIDMLARTRGRTIELVPVAARPHLPCGLLVTTDHADRILYPADTTPLHQQHIQLHEIAHLLCGHHETSPAASSAAQVLLPHLPASLVQRVLGRTVYTEPQEEEAELVASLILNRAAQLDRADAAVSAPAGPEEVRLRSLFGPPERQNTGRPDARRRLWRI</sequence>
<keyword evidence="2" id="KW-1185">Reference proteome</keyword>
<accession>A0ABQ2W7T8</accession>
<proteinExistence type="predicted"/>
<evidence type="ECO:0000313" key="2">
    <source>
        <dbReference type="Proteomes" id="UP000660675"/>
    </source>
</evidence>
<comment type="caution">
    <text evidence="1">The sequence shown here is derived from an EMBL/GenBank/DDBJ whole genome shotgun (WGS) entry which is preliminary data.</text>
</comment>